<feature type="signal peptide" evidence="9">
    <location>
        <begin position="1"/>
        <end position="31"/>
    </location>
</feature>
<dbReference type="InterPro" id="IPR012334">
    <property type="entry name" value="Pectin_lyas_fold"/>
</dbReference>
<evidence type="ECO:0000256" key="5">
    <source>
        <dbReference type="ARBA" id="ARBA00022729"/>
    </source>
</evidence>
<evidence type="ECO:0000256" key="9">
    <source>
        <dbReference type="SAM" id="SignalP"/>
    </source>
</evidence>
<dbReference type="OrthoDB" id="8660908at2"/>
<accession>A0A371JCU7</accession>
<reference evidence="11 12" key="1">
    <citation type="journal article" date="2017" name="Genome Announc.">
        <title>Draft Genome Sequence of a Sporulating and Motile Strain of Lachnotalea glycerini Isolated from Water in Quebec City, Canada.</title>
        <authorList>
            <person name="Maheux A.F."/>
            <person name="Boudreau D.K."/>
            <person name="Berube E."/>
            <person name="Boissinot M."/>
            <person name="Raymond F."/>
            <person name="Brodeur S."/>
            <person name="Corbeil J."/>
            <person name="Isabel S."/>
            <person name="Omar R.F."/>
            <person name="Bergeron M.G."/>
        </authorList>
    </citation>
    <scope>NUCLEOTIDE SEQUENCE [LARGE SCALE GENOMIC DNA]</scope>
    <source>
        <strain evidence="11 12">CCRI-19302</strain>
    </source>
</reference>
<keyword evidence="3" id="KW-0964">Secreted</keyword>
<keyword evidence="5 9" id="KW-0732">Signal</keyword>
<keyword evidence="6" id="KW-0106">Calcium</keyword>
<comment type="subcellular location">
    <subcellularLocation>
        <location evidence="2">Secreted</location>
    </subcellularLocation>
</comment>
<comment type="similarity">
    <text evidence="8">Belongs to the polysaccharide lyase 9 family.</text>
</comment>
<protein>
    <submittedName>
        <fullName evidence="11">DUF1565 domain-containing protein</fullName>
    </submittedName>
</protein>
<name>A0A371JCU7_9FIRM</name>
<gene>
    <name evidence="11" type="ORF">CG710_013960</name>
</gene>
<keyword evidence="4" id="KW-0479">Metal-binding</keyword>
<comment type="caution">
    <text evidence="11">The sequence shown here is derived from an EMBL/GenBank/DDBJ whole genome shotgun (WGS) entry which is preliminary data.</text>
</comment>
<dbReference type="Proteomes" id="UP000216411">
    <property type="component" value="Unassembled WGS sequence"/>
</dbReference>
<dbReference type="PANTHER" id="PTHR40088:SF1">
    <property type="entry name" value="PECTATE LYASE PEL9"/>
    <property type="match status" value="1"/>
</dbReference>
<dbReference type="GO" id="GO:0005576">
    <property type="term" value="C:extracellular region"/>
    <property type="evidence" value="ECO:0007669"/>
    <property type="project" value="UniProtKB-SubCell"/>
</dbReference>
<dbReference type="AlphaFoldDB" id="A0A371JCU7"/>
<dbReference type="EMBL" id="NOKA02000033">
    <property type="protein sequence ID" value="RDY30579.1"/>
    <property type="molecule type" value="Genomic_DNA"/>
</dbReference>
<dbReference type="Pfam" id="PF13229">
    <property type="entry name" value="Beta_helix"/>
    <property type="match status" value="1"/>
</dbReference>
<proteinExistence type="inferred from homology"/>
<evidence type="ECO:0000256" key="1">
    <source>
        <dbReference type="ARBA" id="ARBA00001913"/>
    </source>
</evidence>
<dbReference type="GO" id="GO:0046872">
    <property type="term" value="F:metal ion binding"/>
    <property type="evidence" value="ECO:0007669"/>
    <property type="project" value="UniProtKB-KW"/>
</dbReference>
<evidence type="ECO:0000259" key="10">
    <source>
        <dbReference type="Pfam" id="PF13229"/>
    </source>
</evidence>
<keyword evidence="7" id="KW-0456">Lyase</keyword>
<evidence type="ECO:0000313" key="11">
    <source>
        <dbReference type="EMBL" id="RDY30579.1"/>
    </source>
</evidence>
<evidence type="ECO:0000256" key="6">
    <source>
        <dbReference type="ARBA" id="ARBA00022837"/>
    </source>
</evidence>
<keyword evidence="12" id="KW-1185">Reference proteome</keyword>
<feature type="domain" description="Right handed beta helix" evidence="10">
    <location>
        <begin position="120"/>
        <end position="292"/>
    </location>
</feature>
<dbReference type="SUPFAM" id="SSF51126">
    <property type="entry name" value="Pectin lyase-like"/>
    <property type="match status" value="1"/>
</dbReference>
<dbReference type="SMART" id="SM00710">
    <property type="entry name" value="PbH1"/>
    <property type="match status" value="6"/>
</dbReference>
<comment type="cofactor">
    <cofactor evidence="1">
        <name>Ca(2+)</name>
        <dbReference type="ChEBI" id="CHEBI:29108"/>
    </cofactor>
</comment>
<evidence type="ECO:0000256" key="7">
    <source>
        <dbReference type="ARBA" id="ARBA00023239"/>
    </source>
</evidence>
<feature type="chain" id="PRO_5016943383" evidence="9">
    <location>
        <begin position="32"/>
        <end position="339"/>
    </location>
</feature>
<evidence type="ECO:0000256" key="8">
    <source>
        <dbReference type="ARBA" id="ARBA00038263"/>
    </source>
</evidence>
<dbReference type="InterPro" id="IPR052052">
    <property type="entry name" value="Polysaccharide_Lyase_9"/>
</dbReference>
<evidence type="ECO:0000256" key="3">
    <source>
        <dbReference type="ARBA" id="ARBA00022525"/>
    </source>
</evidence>
<dbReference type="GO" id="GO:0016837">
    <property type="term" value="F:carbon-oxygen lyase activity, acting on polysaccharides"/>
    <property type="evidence" value="ECO:0007669"/>
    <property type="project" value="TreeGrafter"/>
</dbReference>
<dbReference type="InterPro" id="IPR011050">
    <property type="entry name" value="Pectin_lyase_fold/virulence"/>
</dbReference>
<evidence type="ECO:0000313" key="12">
    <source>
        <dbReference type="Proteomes" id="UP000216411"/>
    </source>
</evidence>
<organism evidence="11 12">
    <name type="scientific">Lachnotalea glycerini</name>
    <dbReference type="NCBI Taxonomy" id="1763509"/>
    <lineage>
        <taxon>Bacteria</taxon>
        <taxon>Bacillati</taxon>
        <taxon>Bacillota</taxon>
        <taxon>Clostridia</taxon>
        <taxon>Lachnospirales</taxon>
        <taxon>Lachnospiraceae</taxon>
        <taxon>Lachnotalea</taxon>
    </lineage>
</organism>
<evidence type="ECO:0000256" key="4">
    <source>
        <dbReference type="ARBA" id="ARBA00022723"/>
    </source>
</evidence>
<dbReference type="InterPro" id="IPR006626">
    <property type="entry name" value="PbH1"/>
</dbReference>
<dbReference type="PANTHER" id="PTHR40088">
    <property type="entry name" value="PECTATE LYASE (EUROFUNG)"/>
    <property type="match status" value="1"/>
</dbReference>
<dbReference type="Gene3D" id="2.160.20.10">
    <property type="entry name" value="Single-stranded right-handed beta-helix, Pectin lyase-like"/>
    <property type="match status" value="1"/>
</dbReference>
<sequence length="339" mass="36042">MMKRGRRRISFILTFLMIASLFCFNELPVKAATNYYVSTSGNDSNNGTSTSTAFKTITKAITKASAGTNIYVLNGTYKYSSTIKLSASGKSGSPIRILNYNGSKPVIDFSGQAENSSNRGFQISGSYWTISGLTIQNAGDNGIFISGNNNNVSYCTITKCHDTGLQMSNGAAYNTITSVTSTYNYDSATNGENADGFAAKLNIGAGNVFKNCIATSNSDDGYDCYRAGNAVKFYNCQANYNGLYDGNGQGFKVGGDYTADNHYLEGCTATGNKSRGFDQNNNTGAITLVKCTGIKNNVNFYFPTAPKSGKHSFTGCISTSGKSKDKIVGATTSGCSFNQ</sequence>
<evidence type="ECO:0000256" key="2">
    <source>
        <dbReference type="ARBA" id="ARBA00004613"/>
    </source>
</evidence>
<dbReference type="InterPro" id="IPR039448">
    <property type="entry name" value="Beta_helix"/>
</dbReference>